<dbReference type="Gene3D" id="3.30.200.20">
    <property type="entry name" value="Phosphorylase Kinase, domain 1"/>
    <property type="match status" value="1"/>
</dbReference>
<feature type="compositionally biased region" description="Acidic residues" evidence="19">
    <location>
        <begin position="371"/>
        <end position="399"/>
    </location>
</feature>
<keyword evidence="5" id="KW-0963">Cytoplasm</keyword>
<evidence type="ECO:0000256" key="12">
    <source>
        <dbReference type="ARBA" id="ARBA00022777"/>
    </source>
</evidence>
<comment type="catalytic activity">
    <reaction evidence="15">
        <text>L-threonyl-[protein] + ATP = O-phospho-L-threonyl-[protein] + ADP + H(+)</text>
        <dbReference type="Rhea" id="RHEA:46608"/>
        <dbReference type="Rhea" id="RHEA-COMP:11060"/>
        <dbReference type="Rhea" id="RHEA-COMP:11605"/>
        <dbReference type="ChEBI" id="CHEBI:15378"/>
        <dbReference type="ChEBI" id="CHEBI:30013"/>
        <dbReference type="ChEBI" id="CHEBI:30616"/>
        <dbReference type="ChEBI" id="CHEBI:61977"/>
        <dbReference type="ChEBI" id="CHEBI:456216"/>
        <dbReference type="EC" id="2.7.11.1"/>
    </reaction>
</comment>
<feature type="region of interest" description="Disordered" evidence="19">
    <location>
        <begin position="318"/>
        <end position="494"/>
    </location>
</feature>
<evidence type="ECO:0000256" key="18">
    <source>
        <dbReference type="ARBA" id="ARBA00068837"/>
    </source>
</evidence>
<dbReference type="FunFam" id="1.10.510.10:FF:000307">
    <property type="entry name" value="Serine/threonine-protein kinase RIO2"/>
    <property type="match status" value="1"/>
</dbReference>
<name>A0A8H7Q8W5_9FUNG</name>
<keyword evidence="14" id="KW-0460">Magnesium</keyword>
<evidence type="ECO:0000313" key="22">
    <source>
        <dbReference type="Proteomes" id="UP000612746"/>
    </source>
</evidence>
<evidence type="ECO:0000256" key="10">
    <source>
        <dbReference type="ARBA" id="ARBA00022723"/>
    </source>
</evidence>
<evidence type="ECO:0000256" key="7">
    <source>
        <dbReference type="ARBA" id="ARBA00022527"/>
    </source>
</evidence>
<evidence type="ECO:0000256" key="4">
    <source>
        <dbReference type="ARBA" id="ARBA00012513"/>
    </source>
</evidence>
<evidence type="ECO:0000256" key="16">
    <source>
        <dbReference type="ARBA" id="ARBA00048679"/>
    </source>
</evidence>
<dbReference type="GO" id="GO:0030490">
    <property type="term" value="P:maturation of SSU-rRNA"/>
    <property type="evidence" value="ECO:0007669"/>
    <property type="project" value="TreeGrafter"/>
</dbReference>
<evidence type="ECO:0000313" key="21">
    <source>
        <dbReference type="EMBL" id="KAG2188013.1"/>
    </source>
</evidence>
<evidence type="ECO:0000256" key="19">
    <source>
        <dbReference type="SAM" id="MobiDB-lite"/>
    </source>
</evidence>
<dbReference type="AlphaFoldDB" id="A0A8H7Q8W5"/>
<dbReference type="Pfam" id="PF09202">
    <property type="entry name" value="Rio2_N"/>
    <property type="match status" value="1"/>
</dbReference>
<dbReference type="PANTHER" id="PTHR45852">
    <property type="entry name" value="SER/THR-PROTEIN KINASE RIO2"/>
    <property type="match status" value="1"/>
</dbReference>
<dbReference type="SMART" id="SM00090">
    <property type="entry name" value="RIO"/>
    <property type="match status" value="1"/>
</dbReference>
<keyword evidence="11" id="KW-0547">Nucleotide-binding</keyword>
<comment type="caution">
    <text evidence="21">The sequence shown here is derived from an EMBL/GenBank/DDBJ whole genome shotgun (WGS) entry which is preliminary data.</text>
</comment>
<dbReference type="GO" id="GO:0005524">
    <property type="term" value="F:ATP binding"/>
    <property type="evidence" value="ECO:0007669"/>
    <property type="project" value="UniProtKB-KW"/>
</dbReference>
<dbReference type="GO" id="GO:0005634">
    <property type="term" value="C:nucleus"/>
    <property type="evidence" value="ECO:0007669"/>
    <property type="project" value="TreeGrafter"/>
</dbReference>
<dbReference type="InterPro" id="IPR018935">
    <property type="entry name" value="RIO_kinase_CS"/>
</dbReference>
<evidence type="ECO:0000256" key="9">
    <source>
        <dbReference type="ARBA" id="ARBA00022679"/>
    </source>
</evidence>
<evidence type="ECO:0000256" key="6">
    <source>
        <dbReference type="ARBA" id="ARBA00022517"/>
    </source>
</evidence>
<evidence type="ECO:0000256" key="14">
    <source>
        <dbReference type="ARBA" id="ARBA00022842"/>
    </source>
</evidence>
<dbReference type="Proteomes" id="UP000612746">
    <property type="component" value="Unassembled WGS sequence"/>
</dbReference>
<evidence type="ECO:0000256" key="17">
    <source>
        <dbReference type="ARBA" id="ARBA00068353"/>
    </source>
</evidence>
<feature type="compositionally biased region" description="Basic and acidic residues" evidence="19">
    <location>
        <begin position="415"/>
        <end position="456"/>
    </location>
</feature>
<evidence type="ECO:0000256" key="15">
    <source>
        <dbReference type="ARBA" id="ARBA00047899"/>
    </source>
</evidence>
<organism evidence="21 22">
    <name type="scientific">Umbelopsis vinacea</name>
    <dbReference type="NCBI Taxonomy" id="44442"/>
    <lineage>
        <taxon>Eukaryota</taxon>
        <taxon>Fungi</taxon>
        <taxon>Fungi incertae sedis</taxon>
        <taxon>Mucoromycota</taxon>
        <taxon>Mucoromycotina</taxon>
        <taxon>Umbelopsidomycetes</taxon>
        <taxon>Umbelopsidales</taxon>
        <taxon>Umbelopsidaceae</taxon>
        <taxon>Umbelopsis</taxon>
    </lineage>
</organism>
<dbReference type="InterPro" id="IPR018934">
    <property type="entry name" value="RIO_dom"/>
</dbReference>
<dbReference type="PROSITE" id="PS01245">
    <property type="entry name" value="RIO1"/>
    <property type="match status" value="1"/>
</dbReference>
<keyword evidence="8" id="KW-0597">Phosphoprotein</keyword>
<dbReference type="GO" id="GO:0030688">
    <property type="term" value="C:preribosome, small subunit precursor"/>
    <property type="evidence" value="ECO:0007669"/>
    <property type="project" value="TreeGrafter"/>
</dbReference>
<dbReference type="PANTHER" id="PTHR45852:SF1">
    <property type="entry name" value="SERINE_THREONINE-PROTEIN KINASE RIO2"/>
    <property type="match status" value="1"/>
</dbReference>
<comment type="catalytic activity">
    <reaction evidence="16">
        <text>L-seryl-[protein] + ATP = O-phospho-L-seryl-[protein] + ADP + H(+)</text>
        <dbReference type="Rhea" id="RHEA:17989"/>
        <dbReference type="Rhea" id="RHEA-COMP:9863"/>
        <dbReference type="Rhea" id="RHEA-COMP:11604"/>
        <dbReference type="ChEBI" id="CHEBI:15378"/>
        <dbReference type="ChEBI" id="CHEBI:29999"/>
        <dbReference type="ChEBI" id="CHEBI:30616"/>
        <dbReference type="ChEBI" id="CHEBI:83421"/>
        <dbReference type="ChEBI" id="CHEBI:456216"/>
        <dbReference type="EC" id="2.7.11.1"/>
    </reaction>
</comment>
<dbReference type="GO" id="GO:0004674">
    <property type="term" value="F:protein serine/threonine kinase activity"/>
    <property type="evidence" value="ECO:0007669"/>
    <property type="project" value="UniProtKB-KW"/>
</dbReference>
<keyword evidence="10" id="KW-0479">Metal-binding</keyword>
<dbReference type="OrthoDB" id="10258631at2759"/>
<evidence type="ECO:0000256" key="13">
    <source>
        <dbReference type="ARBA" id="ARBA00022840"/>
    </source>
</evidence>
<evidence type="ECO:0000256" key="1">
    <source>
        <dbReference type="ARBA" id="ARBA00001946"/>
    </source>
</evidence>
<evidence type="ECO:0000256" key="2">
    <source>
        <dbReference type="ARBA" id="ARBA00004496"/>
    </source>
</evidence>
<comment type="subcellular location">
    <subcellularLocation>
        <location evidence="2">Cytoplasm</location>
    </subcellularLocation>
</comment>
<keyword evidence="9" id="KW-0808">Transferase</keyword>
<proteinExistence type="inferred from homology"/>
<accession>A0A8H7Q8W5</accession>
<dbReference type="InterPro" id="IPR011009">
    <property type="entry name" value="Kinase-like_dom_sf"/>
</dbReference>
<dbReference type="CDD" id="cd05144">
    <property type="entry name" value="RIO2_C"/>
    <property type="match status" value="1"/>
</dbReference>
<gene>
    <name evidence="21" type="ORF">INT44_000764</name>
</gene>
<keyword evidence="7" id="KW-0723">Serine/threonine-protein kinase</keyword>
<evidence type="ECO:0000256" key="5">
    <source>
        <dbReference type="ARBA" id="ARBA00022490"/>
    </source>
</evidence>
<dbReference type="GO" id="GO:0046872">
    <property type="term" value="F:metal ion binding"/>
    <property type="evidence" value="ECO:0007669"/>
    <property type="project" value="UniProtKB-KW"/>
</dbReference>
<keyword evidence="6" id="KW-0690">Ribosome biogenesis</keyword>
<dbReference type="SUPFAM" id="SSF56112">
    <property type="entry name" value="Protein kinase-like (PK-like)"/>
    <property type="match status" value="1"/>
</dbReference>
<dbReference type="Gene3D" id="1.10.10.10">
    <property type="entry name" value="Winged helix-like DNA-binding domain superfamily/Winged helix DNA-binding domain"/>
    <property type="match status" value="1"/>
</dbReference>
<keyword evidence="12" id="KW-0418">Kinase</keyword>
<protein>
    <recommendedName>
        <fullName evidence="17">Serine/threonine-protein kinase RIO2</fullName>
        <ecNumber evidence="4">2.7.11.1</ecNumber>
    </recommendedName>
    <alternativeName>
        <fullName evidence="18">Serine/threonine-protein kinase rio2</fullName>
    </alternativeName>
</protein>
<feature type="domain" description="RIO kinase" evidence="20">
    <location>
        <begin position="65"/>
        <end position="292"/>
    </location>
</feature>
<dbReference type="FunFam" id="1.10.10.10:FF:000053">
    <property type="entry name" value="Serine/threonine-protein kinase RIO2"/>
    <property type="match status" value="1"/>
</dbReference>
<reference evidence="21" key="1">
    <citation type="submission" date="2020-12" db="EMBL/GenBank/DDBJ databases">
        <title>Metabolic potential, ecology and presence of endohyphal bacteria is reflected in genomic diversity of Mucoromycotina.</title>
        <authorList>
            <person name="Muszewska A."/>
            <person name="Okrasinska A."/>
            <person name="Steczkiewicz K."/>
            <person name="Drgas O."/>
            <person name="Orlowska M."/>
            <person name="Perlinska-Lenart U."/>
            <person name="Aleksandrzak-Piekarczyk T."/>
            <person name="Szatraj K."/>
            <person name="Zielenkiewicz U."/>
            <person name="Pilsyk S."/>
            <person name="Malc E."/>
            <person name="Mieczkowski P."/>
            <person name="Kruszewska J.S."/>
            <person name="Biernat P."/>
            <person name="Pawlowska J."/>
        </authorList>
    </citation>
    <scope>NUCLEOTIDE SEQUENCE</scope>
    <source>
        <strain evidence="21">WA0000051536</strain>
    </source>
</reference>
<dbReference type="InterPro" id="IPR036388">
    <property type="entry name" value="WH-like_DNA-bd_sf"/>
</dbReference>
<dbReference type="EC" id="2.7.11.1" evidence="4"/>
<sequence>MKLDAKALRYMSAEDFRVLTAVEMGSKNHEVVPTSLIAQIASLRHGGSHKIVGELAKRNLIAKVQNAKYDGYRLTYGGYDYLALKTFSKRGSVFSVGNQIGVGKESDIYIVANEDDKQLVLKLQRLGRVSFRSIKSKRDYLQKRKSASWMYMSRLAAMKEYAFMKVLYENGFPVPEPVDLSRHCVVMELIDAFPLRQVDEVANPAQLYSDLMDLIVKLAQHGLIHGDFNEFNILIKESGKPILIDFPQMVSTSHANAEYYFNRDVECIRVFFKRRFGYESLLYPKFTKHIEREFDLDVQVAASGFTKKHQQELEEYQEALGEDGDEGEDSDEDIESEEESEEETTEEPLNEMTEEEKAEERLRNLRLGNDMETESEESEEELSDLGSDDEQEDSEEDDDEQKHSGDDLLAPTGNRDFKAYRDSSKANEKAKKPKAKGDLDENAIKEKVTRALKSQENRTTGKHHSRRNLLKGKEKRKNKEIVKHAKNGNGSIFD</sequence>
<dbReference type="InterPro" id="IPR030484">
    <property type="entry name" value="Rio2"/>
</dbReference>
<evidence type="ECO:0000256" key="3">
    <source>
        <dbReference type="ARBA" id="ARBA00009196"/>
    </source>
</evidence>
<dbReference type="FunFam" id="3.30.200.20:FF:000052">
    <property type="entry name" value="Serine/threonine-protein kinase RIO2"/>
    <property type="match status" value="1"/>
</dbReference>
<dbReference type="Gene3D" id="1.10.510.10">
    <property type="entry name" value="Transferase(Phosphotransferase) domain 1"/>
    <property type="match status" value="1"/>
</dbReference>
<evidence type="ECO:0000256" key="11">
    <source>
        <dbReference type="ARBA" id="ARBA00022741"/>
    </source>
</evidence>
<dbReference type="EMBL" id="JAEPRA010000002">
    <property type="protein sequence ID" value="KAG2188013.1"/>
    <property type="molecule type" value="Genomic_DNA"/>
</dbReference>
<keyword evidence="13" id="KW-0067">ATP-binding</keyword>
<evidence type="ECO:0000256" key="8">
    <source>
        <dbReference type="ARBA" id="ARBA00022553"/>
    </source>
</evidence>
<feature type="compositionally biased region" description="Acidic residues" evidence="19">
    <location>
        <begin position="318"/>
        <end position="357"/>
    </location>
</feature>
<feature type="compositionally biased region" description="Basic residues" evidence="19">
    <location>
        <begin position="460"/>
        <end position="476"/>
    </location>
</feature>
<comment type="similarity">
    <text evidence="3">Belongs to the protein kinase superfamily. RIO-type Ser/Thr kinase family.</text>
</comment>
<dbReference type="GO" id="GO:0005829">
    <property type="term" value="C:cytosol"/>
    <property type="evidence" value="ECO:0007669"/>
    <property type="project" value="TreeGrafter"/>
</dbReference>
<keyword evidence="22" id="KW-1185">Reference proteome</keyword>
<dbReference type="SUPFAM" id="SSF46785">
    <property type="entry name" value="Winged helix' DNA-binding domain"/>
    <property type="match status" value="1"/>
</dbReference>
<dbReference type="Pfam" id="PF01163">
    <property type="entry name" value="RIO1"/>
    <property type="match status" value="1"/>
</dbReference>
<dbReference type="InterPro" id="IPR015285">
    <property type="entry name" value="RIO2_wHTH_N"/>
</dbReference>
<evidence type="ECO:0000259" key="20">
    <source>
        <dbReference type="SMART" id="SM00090"/>
    </source>
</evidence>
<dbReference type="InterPro" id="IPR000687">
    <property type="entry name" value="RIO_kinase"/>
</dbReference>
<dbReference type="InterPro" id="IPR036390">
    <property type="entry name" value="WH_DNA-bd_sf"/>
</dbReference>
<comment type="cofactor">
    <cofactor evidence="1">
        <name>Mg(2+)</name>
        <dbReference type="ChEBI" id="CHEBI:18420"/>
    </cofactor>
</comment>